<comment type="caution">
    <text evidence="9">The sequence shown here is derived from an EMBL/GenBank/DDBJ whole genome shotgun (WGS) entry which is preliminary data.</text>
</comment>
<feature type="region of interest" description="Disordered" evidence="6">
    <location>
        <begin position="308"/>
        <end position="360"/>
    </location>
</feature>
<feature type="transmembrane region" description="Helical" evidence="7">
    <location>
        <begin position="170"/>
        <end position="191"/>
    </location>
</feature>
<dbReference type="Pfam" id="PF20684">
    <property type="entry name" value="Fung_rhodopsin"/>
    <property type="match status" value="1"/>
</dbReference>
<feature type="transmembrane region" description="Helical" evidence="7">
    <location>
        <begin position="6"/>
        <end position="29"/>
    </location>
</feature>
<evidence type="ECO:0000256" key="1">
    <source>
        <dbReference type="ARBA" id="ARBA00004141"/>
    </source>
</evidence>
<evidence type="ECO:0000259" key="8">
    <source>
        <dbReference type="Pfam" id="PF20684"/>
    </source>
</evidence>
<feature type="transmembrane region" description="Helical" evidence="7">
    <location>
        <begin position="124"/>
        <end position="146"/>
    </location>
</feature>
<keyword evidence="4 7" id="KW-0472">Membrane</keyword>
<comment type="subcellular location">
    <subcellularLocation>
        <location evidence="1">Membrane</location>
        <topology evidence="1">Multi-pass membrane protein</topology>
    </subcellularLocation>
</comment>
<evidence type="ECO:0000256" key="6">
    <source>
        <dbReference type="SAM" id="MobiDB-lite"/>
    </source>
</evidence>
<keyword evidence="10" id="KW-1185">Reference proteome</keyword>
<organism evidence="9 10">
    <name type="scientific">Fusarium solani</name>
    <name type="common">Filamentous fungus</name>
    <dbReference type="NCBI Taxonomy" id="169388"/>
    <lineage>
        <taxon>Eukaryota</taxon>
        <taxon>Fungi</taxon>
        <taxon>Dikarya</taxon>
        <taxon>Ascomycota</taxon>
        <taxon>Pezizomycotina</taxon>
        <taxon>Sordariomycetes</taxon>
        <taxon>Hypocreomycetidae</taxon>
        <taxon>Hypocreales</taxon>
        <taxon>Nectriaceae</taxon>
        <taxon>Fusarium</taxon>
        <taxon>Fusarium solani species complex</taxon>
    </lineage>
</organism>
<evidence type="ECO:0000256" key="4">
    <source>
        <dbReference type="ARBA" id="ARBA00023136"/>
    </source>
</evidence>
<proteinExistence type="inferred from homology"/>
<sequence length="374" mass="42349">MAGLQNNSYAAVSITWGAALIAVILRIYARRLTKQAWWFDDYFCISAFVFGSAYNSIIVVWTVDWYLGQELDPTLSDQQREHILLYNRLLMLCTEYCYAFSIASSKFTILSLYWRLFKHSSIRLPIQIMLTASLAWILLRIFMVSLQCIPLKYFWDKSIDGRCGIDESQFFFGTVLTHFVMDIIILILPVVEVGKLHLRLGKKLAVICLFLIGSIVCLASIFVLIESITYDEKTTQMPRDVALNFIWGDVEVNVAIVSSCFPLLRPVFSLILPKSFLSSYGSRHPTSRATRSHHMKLATIHTIRTNKEKGIDESSSTHQLGDPEQGYGAEPIQTVISSHLRSSRSSSSGEGDMEGIHVRNDMVVEVEPACHMRG</sequence>
<evidence type="ECO:0000256" key="2">
    <source>
        <dbReference type="ARBA" id="ARBA00022692"/>
    </source>
</evidence>
<feature type="transmembrane region" description="Helical" evidence="7">
    <location>
        <begin position="83"/>
        <end position="103"/>
    </location>
</feature>
<dbReference type="PANTHER" id="PTHR33048">
    <property type="entry name" value="PTH11-LIKE INTEGRAL MEMBRANE PROTEIN (AFU_ORTHOLOGUE AFUA_5G11245)"/>
    <property type="match status" value="1"/>
</dbReference>
<feature type="domain" description="Rhodopsin" evidence="8">
    <location>
        <begin position="25"/>
        <end position="269"/>
    </location>
</feature>
<evidence type="ECO:0000256" key="3">
    <source>
        <dbReference type="ARBA" id="ARBA00022989"/>
    </source>
</evidence>
<comment type="similarity">
    <text evidence="5">Belongs to the SAT4 family.</text>
</comment>
<feature type="transmembrane region" description="Helical" evidence="7">
    <location>
        <begin position="203"/>
        <end position="225"/>
    </location>
</feature>
<dbReference type="InterPro" id="IPR052337">
    <property type="entry name" value="SAT4-like"/>
</dbReference>
<dbReference type="PANTHER" id="PTHR33048:SF47">
    <property type="entry name" value="INTEGRAL MEMBRANE PROTEIN-RELATED"/>
    <property type="match status" value="1"/>
</dbReference>
<evidence type="ECO:0000313" key="9">
    <source>
        <dbReference type="EMBL" id="KAH7230796.1"/>
    </source>
</evidence>
<dbReference type="Proteomes" id="UP000736672">
    <property type="component" value="Unassembled WGS sequence"/>
</dbReference>
<accession>A0A9P9G1K6</accession>
<dbReference type="InterPro" id="IPR049326">
    <property type="entry name" value="Rhodopsin_dom_fungi"/>
</dbReference>
<reference evidence="9" key="1">
    <citation type="journal article" date="2021" name="Nat. Commun.">
        <title>Genetic determinants of endophytism in the Arabidopsis root mycobiome.</title>
        <authorList>
            <person name="Mesny F."/>
            <person name="Miyauchi S."/>
            <person name="Thiergart T."/>
            <person name="Pickel B."/>
            <person name="Atanasova L."/>
            <person name="Karlsson M."/>
            <person name="Huettel B."/>
            <person name="Barry K.W."/>
            <person name="Haridas S."/>
            <person name="Chen C."/>
            <person name="Bauer D."/>
            <person name="Andreopoulos W."/>
            <person name="Pangilinan J."/>
            <person name="LaButti K."/>
            <person name="Riley R."/>
            <person name="Lipzen A."/>
            <person name="Clum A."/>
            <person name="Drula E."/>
            <person name="Henrissat B."/>
            <person name="Kohler A."/>
            <person name="Grigoriev I.V."/>
            <person name="Martin F.M."/>
            <person name="Hacquard S."/>
        </authorList>
    </citation>
    <scope>NUCLEOTIDE SEQUENCE</scope>
    <source>
        <strain evidence="9">FSSC 5 MPI-SDFR-AT-0091</strain>
    </source>
</reference>
<dbReference type="EMBL" id="JAGTJS010000035">
    <property type="protein sequence ID" value="KAH7230796.1"/>
    <property type="molecule type" value="Genomic_DNA"/>
</dbReference>
<feature type="compositionally biased region" description="Low complexity" evidence="6">
    <location>
        <begin position="337"/>
        <end position="348"/>
    </location>
</feature>
<name>A0A9P9G1K6_FUSSL</name>
<keyword evidence="2 7" id="KW-0812">Transmembrane</keyword>
<protein>
    <recommendedName>
        <fullName evidence="8">Rhodopsin domain-containing protein</fullName>
    </recommendedName>
</protein>
<keyword evidence="3 7" id="KW-1133">Transmembrane helix</keyword>
<dbReference type="OrthoDB" id="5421689at2759"/>
<feature type="transmembrane region" description="Helical" evidence="7">
    <location>
        <begin position="41"/>
        <end position="63"/>
    </location>
</feature>
<evidence type="ECO:0000256" key="7">
    <source>
        <dbReference type="SAM" id="Phobius"/>
    </source>
</evidence>
<evidence type="ECO:0000256" key="5">
    <source>
        <dbReference type="ARBA" id="ARBA00038359"/>
    </source>
</evidence>
<evidence type="ECO:0000313" key="10">
    <source>
        <dbReference type="Proteomes" id="UP000736672"/>
    </source>
</evidence>
<dbReference type="GO" id="GO:0016020">
    <property type="term" value="C:membrane"/>
    <property type="evidence" value="ECO:0007669"/>
    <property type="project" value="UniProtKB-SubCell"/>
</dbReference>
<dbReference type="AlphaFoldDB" id="A0A9P9G1K6"/>
<gene>
    <name evidence="9" type="ORF">B0J15DRAFT_456210</name>
</gene>